<dbReference type="InterPro" id="IPR050107">
    <property type="entry name" value="ABC_carbohydrate_import_ATPase"/>
</dbReference>
<dbReference type="CDD" id="cd03216">
    <property type="entry name" value="ABC_Carb_Monos_I"/>
    <property type="match status" value="1"/>
</dbReference>
<keyword evidence="1" id="KW-0547">Nucleotide-binding</keyword>
<dbReference type="PANTHER" id="PTHR43790:SF8">
    <property type="entry name" value="SUGAR ABC TRANSPORTER ATP-BINDING PROTEIN"/>
    <property type="match status" value="1"/>
</dbReference>
<comment type="caution">
    <text evidence="5">The sequence shown here is derived from an EMBL/GenBank/DDBJ whole genome shotgun (WGS) entry which is preliminary data.</text>
</comment>
<feature type="domain" description="ABC transporter" evidence="4">
    <location>
        <begin position="9"/>
        <end position="251"/>
    </location>
</feature>
<dbReference type="InterPro" id="IPR003593">
    <property type="entry name" value="AAA+_ATPase"/>
</dbReference>
<organism evidence="5 6">
    <name type="scientific">Streptomyces prunicolor</name>
    <dbReference type="NCBI Taxonomy" id="67348"/>
    <lineage>
        <taxon>Bacteria</taxon>
        <taxon>Bacillati</taxon>
        <taxon>Actinomycetota</taxon>
        <taxon>Actinomycetes</taxon>
        <taxon>Kitasatosporales</taxon>
        <taxon>Streptomycetaceae</taxon>
        <taxon>Streptomyces</taxon>
    </lineage>
</organism>
<dbReference type="EMBL" id="JAWMAJ010000011">
    <property type="protein sequence ID" value="MDV7215312.1"/>
    <property type="molecule type" value="Genomic_DNA"/>
</dbReference>
<evidence type="ECO:0000313" key="5">
    <source>
        <dbReference type="EMBL" id="MDV7215312.1"/>
    </source>
</evidence>
<dbReference type="PROSITE" id="PS50893">
    <property type="entry name" value="ABC_TRANSPORTER_2"/>
    <property type="match status" value="1"/>
</dbReference>
<dbReference type="Gene3D" id="3.40.50.300">
    <property type="entry name" value="P-loop containing nucleotide triphosphate hydrolases"/>
    <property type="match status" value="1"/>
</dbReference>
<dbReference type="GO" id="GO:0005524">
    <property type="term" value="F:ATP binding"/>
    <property type="evidence" value="ECO:0007669"/>
    <property type="project" value="UniProtKB-KW"/>
</dbReference>
<reference evidence="5 6" key="1">
    <citation type="submission" date="2023-10" db="EMBL/GenBank/DDBJ databases">
        <title>Characterization of rhizosphere-enriched actinobacteria from wheat plants lab-grown on chernevaya soil.</title>
        <authorList>
            <person name="Tikhonova E.N."/>
            <person name="Konopkin A."/>
            <person name="Kravchenko I.K."/>
        </authorList>
    </citation>
    <scope>NUCLEOTIDE SEQUENCE [LARGE SCALE GENOMIC DNA]</scope>
    <source>
        <strain evidence="5 6">RR29</strain>
    </source>
</reference>
<name>A0ABU4F3Z8_9ACTN</name>
<evidence type="ECO:0000256" key="2">
    <source>
        <dbReference type="ARBA" id="ARBA00022840"/>
    </source>
</evidence>
<dbReference type="RefSeq" id="WP_317770219.1">
    <property type="nucleotide sequence ID" value="NZ_JAWMAJ010000011.1"/>
</dbReference>
<keyword evidence="2 5" id="KW-0067">ATP-binding</keyword>
<keyword evidence="6" id="KW-1185">Reference proteome</keyword>
<dbReference type="SMART" id="SM00382">
    <property type="entry name" value="AAA"/>
    <property type="match status" value="1"/>
</dbReference>
<dbReference type="Pfam" id="PF00005">
    <property type="entry name" value="ABC_tran"/>
    <property type="match status" value="1"/>
</dbReference>
<sequence>MASAREPLLAAHGVVKRFGHVQALSGADFTAYAGEVVALIGDNGAGKSTLVNVLSGVLTPDEGEVRLDGVPVRFTGPMDAQRHGVETVYQDLSLAPDLDAASNLYLGRELVRGGLLGRLGVLDRPTMRREAIAAFGELGVELKDVTAPVTTLSGGQRQSVAVARAVAFANKVIFMDEPTAALGVVQRARVLETVRRVADRGICVVLISHNMPEVLSVADRVEVLRLGRRVASFTAADATIEKLVGAMTGSLDEPAPNGNHDPAGATEAEDGR</sequence>
<protein>
    <submittedName>
        <fullName evidence="5">ATP-binding cassette domain-containing protein</fullName>
    </submittedName>
</protein>
<dbReference type="InterPro" id="IPR003439">
    <property type="entry name" value="ABC_transporter-like_ATP-bd"/>
</dbReference>
<evidence type="ECO:0000259" key="4">
    <source>
        <dbReference type="PROSITE" id="PS50893"/>
    </source>
</evidence>
<dbReference type="Proteomes" id="UP001187346">
    <property type="component" value="Unassembled WGS sequence"/>
</dbReference>
<evidence type="ECO:0000256" key="3">
    <source>
        <dbReference type="SAM" id="MobiDB-lite"/>
    </source>
</evidence>
<dbReference type="InterPro" id="IPR027417">
    <property type="entry name" value="P-loop_NTPase"/>
</dbReference>
<evidence type="ECO:0000313" key="6">
    <source>
        <dbReference type="Proteomes" id="UP001187346"/>
    </source>
</evidence>
<accession>A0ABU4F3Z8</accession>
<proteinExistence type="predicted"/>
<dbReference type="PANTHER" id="PTHR43790">
    <property type="entry name" value="CARBOHYDRATE TRANSPORT ATP-BINDING PROTEIN MG119-RELATED"/>
    <property type="match status" value="1"/>
</dbReference>
<feature type="region of interest" description="Disordered" evidence="3">
    <location>
        <begin position="248"/>
        <end position="272"/>
    </location>
</feature>
<gene>
    <name evidence="5" type="ORF">R5A26_05050</name>
</gene>
<dbReference type="SUPFAM" id="SSF52540">
    <property type="entry name" value="P-loop containing nucleoside triphosphate hydrolases"/>
    <property type="match status" value="1"/>
</dbReference>
<evidence type="ECO:0000256" key="1">
    <source>
        <dbReference type="ARBA" id="ARBA00022741"/>
    </source>
</evidence>